<name>A0ABQ3HV24_9SPHI</name>
<evidence type="ECO:0000313" key="2">
    <source>
        <dbReference type="Proteomes" id="UP000620550"/>
    </source>
</evidence>
<dbReference type="EMBL" id="BNAF01000005">
    <property type="protein sequence ID" value="GHE34207.1"/>
    <property type="molecule type" value="Genomic_DNA"/>
</dbReference>
<evidence type="ECO:0000313" key="1">
    <source>
        <dbReference type="EMBL" id="GHE34207.1"/>
    </source>
</evidence>
<sequence>MNNAILSIIILIIFICHTDLLIGQESVVENSNIRQLRIDPDIANGGSMDQVFSEINYIPLETTKESLFGDITQLEVTIDNYIIFDQDTQCILIFDKSGKYKSKIALGKYAQGGNLNESNFNVYGFVLRSIKDDYTIEVTINNNVYKFDSSLKQVGQPKQIEIRQAPSRAYRFSDSLKIVSYFRSSKGKDRGFYHYAYLNSDQVTAKYFEIDTGKYSKVGDFAVGGPSFIETDDSEILHAVRYYDYNVYQINKNGIAVAYKLIFPSKYSIPVDFNTNAEYLGKKIDYFFKNPAKIFGIGYTYQIGNFLYFKCGSLHPNIRNNGSFVYDLAHDYLISLNRLDPDKLSHHLPIIGSWDKDFLKYDGTYLYATLSSKEMFSYYDQVKQNNLTFPQHMKDYFKKGSKKDNPVLIQFTPKKEH</sequence>
<keyword evidence="2" id="KW-1185">Reference proteome</keyword>
<organism evidence="1 2">
    <name type="scientific">Sphingobacterium griseoflavum</name>
    <dbReference type="NCBI Taxonomy" id="1474952"/>
    <lineage>
        <taxon>Bacteria</taxon>
        <taxon>Pseudomonadati</taxon>
        <taxon>Bacteroidota</taxon>
        <taxon>Sphingobacteriia</taxon>
        <taxon>Sphingobacteriales</taxon>
        <taxon>Sphingobacteriaceae</taxon>
        <taxon>Sphingobacterium</taxon>
    </lineage>
</organism>
<reference evidence="2" key="1">
    <citation type="journal article" date="2019" name="Int. J. Syst. Evol. Microbiol.">
        <title>The Global Catalogue of Microorganisms (GCM) 10K type strain sequencing project: providing services to taxonomists for standard genome sequencing and annotation.</title>
        <authorList>
            <consortium name="The Broad Institute Genomics Platform"/>
            <consortium name="The Broad Institute Genome Sequencing Center for Infectious Disease"/>
            <person name="Wu L."/>
            <person name="Ma J."/>
        </authorList>
    </citation>
    <scope>NUCLEOTIDE SEQUENCE [LARGE SCALE GENOMIC DNA]</scope>
    <source>
        <strain evidence="2">CGMCC 1.12966</strain>
    </source>
</reference>
<dbReference type="RefSeq" id="WP_189626212.1">
    <property type="nucleotide sequence ID" value="NZ_BNAF01000005.1"/>
</dbReference>
<evidence type="ECO:0008006" key="3">
    <source>
        <dbReference type="Google" id="ProtNLM"/>
    </source>
</evidence>
<protein>
    <recommendedName>
        <fullName evidence="3">6-bladed beta-propeller</fullName>
    </recommendedName>
</protein>
<dbReference type="Proteomes" id="UP000620550">
    <property type="component" value="Unassembled WGS sequence"/>
</dbReference>
<proteinExistence type="predicted"/>
<accession>A0ABQ3HV24</accession>
<dbReference type="Pfam" id="PF17170">
    <property type="entry name" value="DUF5128"/>
    <property type="match status" value="1"/>
</dbReference>
<comment type="caution">
    <text evidence="1">The sequence shown here is derived from an EMBL/GenBank/DDBJ whole genome shotgun (WGS) entry which is preliminary data.</text>
</comment>
<gene>
    <name evidence="1" type="ORF">GCM10017764_16920</name>
</gene>